<evidence type="ECO:0000313" key="2">
    <source>
        <dbReference type="Proteomes" id="UP000235145"/>
    </source>
</evidence>
<dbReference type="EMBL" id="NBSK02000005">
    <property type="protein sequence ID" value="KAJ0204072.1"/>
    <property type="molecule type" value="Genomic_DNA"/>
</dbReference>
<name>A0A9R1VG30_LACSA</name>
<dbReference type="SUPFAM" id="SSF50249">
    <property type="entry name" value="Nucleic acid-binding proteins"/>
    <property type="match status" value="1"/>
</dbReference>
<comment type="caution">
    <text evidence="1">The sequence shown here is derived from an EMBL/GenBank/DDBJ whole genome shotgun (WGS) entry which is preliminary data.</text>
</comment>
<evidence type="ECO:0008006" key="3">
    <source>
        <dbReference type="Google" id="ProtNLM"/>
    </source>
</evidence>
<dbReference type="Proteomes" id="UP000235145">
    <property type="component" value="Unassembled WGS sequence"/>
</dbReference>
<dbReference type="InterPro" id="IPR012340">
    <property type="entry name" value="NA-bd_OB-fold"/>
</dbReference>
<keyword evidence="2" id="KW-1185">Reference proteome</keyword>
<accession>A0A9R1VG30</accession>
<protein>
    <recommendedName>
        <fullName evidence="3">Replication factor A C-terminal domain-containing protein</fullName>
    </recommendedName>
</protein>
<evidence type="ECO:0000313" key="1">
    <source>
        <dbReference type="EMBL" id="KAJ0204072.1"/>
    </source>
</evidence>
<reference evidence="1 2" key="1">
    <citation type="journal article" date="2017" name="Nat. Commun.">
        <title>Genome assembly with in vitro proximity ligation data and whole-genome triplication in lettuce.</title>
        <authorList>
            <person name="Reyes-Chin-Wo S."/>
            <person name="Wang Z."/>
            <person name="Yang X."/>
            <person name="Kozik A."/>
            <person name="Arikit S."/>
            <person name="Song C."/>
            <person name="Xia L."/>
            <person name="Froenicke L."/>
            <person name="Lavelle D.O."/>
            <person name="Truco M.J."/>
            <person name="Xia R."/>
            <person name="Zhu S."/>
            <person name="Xu C."/>
            <person name="Xu H."/>
            <person name="Xu X."/>
            <person name="Cox K."/>
            <person name="Korf I."/>
            <person name="Meyers B.C."/>
            <person name="Michelmore R.W."/>
        </authorList>
    </citation>
    <scope>NUCLEOTIDE SEQUENCE [LARGE SCALE GENOMIC DNA]</scope>
    <source>
        <strain evidence="2">cv. Salinas</strain>
        <tissue evidence="1">Seedlings</tissue>
    </source>
</reference>
<proteinExistence type="predicted"/>
<organism evidence="1 2">
    <name type="scientific">Lactuca sativa</name>
    <name type="common">Garden lettuce</name>
    <dbReference type="NCBI Taxonomy" id="4236"/>
    <lineage>
        <taxon>Eukaryota</taxon>
        <taxon>Viridiplantae</taxon>
        <taxon>Streptophyta</taxon>
        <taxon>Embryophyta</taxon>
        <taxon>Tracheophyta</taxon>
        <taxon>Spermatophyta</taxon>
        <taxon>Magnoliopsida</taxon>
        <taxon>eudicotyledons</taxon>
        <taxon>Gunneridae</taxon>
        <taxon>Pentapetalae</taxon>
        <taxon>asterids</taxon>
        <taxon>campanulids</taxon>
        <taxon>Asterales</taxon>
        <taxon>Asteraceae</taxon>
        <taxon>Cichorioideae</taxon>
        <taxon>Cichorieae</taxon>
        <taxon>Lactucinae</taxon>
        <taxon>Lactuca</taxon>
    </lineage>
</organism>
<sequence>MMHTVNFYKTTTVRVSTPFIDMIDPFNLVTFQDLTAINFDPRVAMKIQVALWDGFVLKLNNYILEHQNDNALVIILLCMGKLKTWGGQPQVGNCLFGSRLHINDDMPHILEFKKAIADINLNFVHTVIGFVLDENWYLLYCRDCSKKVNKNDDDSNVEPFNCDGCNGISNVYDKVRVILRVQDETGYASFVLFDRHVKDDQGHQNIHDEFNSFLNRKFISKFNLQNNYLAYTIHKMSDDEGVVGVVFKSSPAYEQNNIHSDGTPINKRVTDKSVSVDGDNIDVVDLDAVTPTTTSVKRPTEIVTTTKYFK</sequence>
<dbReference type="Gene3D" id="2.40.50.140">
    <property type="entry name" value="Nucleic acid-binding proteins"/>
    <property type="match status" value="2"/>
</dbReference>
<dbReference type="AlphaFoldDB" id="A0A9R1VG30"/>
<gene>
    <name evidence="1" type="ORF">LSAT_V11C500274380</name>
</gene>